<evidence type="ECO:0000313" key="2">
    <source>
        <dbReference type="EMBL" id="QLG01064.1"/>
    </source>
</evidence>
<name>A0A7D5KGX8_ENTCL</name>
<dbReference type="AlphaFoldDB" id="A0A7D5KGX8"/>
<reference evidence="2" key="1">
    <citation type="submission" date="2019-12" db="EMBL/GenBank/DDBJ databases">
        <authorList>
            <person name="Zhou D."/>
        </authorList>
    </citation>
    <scope>NUCLEOTIDE SEQUENCE</scope>
    <source>
        <strain evidence="2">N1863</strain>
        <plasmid evidence="2">pN1863-FIIK</plasmid>
    </source>
</reference>
<geneLocation type="plasmid" evidence="2">
    <name>pN1863-FIIK</name>
</geneLocation>
<organism evidence="2">
    <name type="scientific">Enterobacter cloacae</name>
    <dbReference type="NCBI Taxonomy" id="550"/>
    <lineage>
        <taxon>Bacteria</taxon>
        <taxon>Pseudomonadati</taxon>
        <taxon>Pseudomonadota</taxon>
        <taxon>Gammaproteobacteria</taxon>
        <taxon>Enterobacterales</taxon>
        <taxon>Enterobacteriaceae</taxon>
        <taxon>Enterobacter</taxon>
        <taxon>Enterobacter cloacae complex</taxon>
    </lineage>
</organism>
<proteinExistence type="predicted"/>
<keyword evidence="2" id="KW-0614">Plasmid</keyword>
<accession>A0A7D5KGX8</accession>
<keyword evidence="1" id="KW-0472">Membrane</keyword>
<feature type="transmembrane region" description="Helical" evidence="1">
    <location>
        <begin position="35"/>
        <end position="57"/>
    </location>
</feature>
<sequence>MLYKRGGEMNREKTHFQGVKESLRFLNFESGFHKIGFICLLCIVFLASVGAFSGGYLSEVTRKNTLKTTGLQYERFGRLQTEFKFKISAQKYDSVNKTLRIGGDFNKFYEMENIWPQPDSMYSKGNDLYLVYNDSEAMQNFTIWLRVTPVKPGSVKSFLQLNGEPEIRFRQFIYP</sequence>
<evidence type="ECO:0000256" key="1">
    <source>
        <dbReference type="SAM" id="Phobius"/>
    </source>
</evidence>
<protein>
    <submittedName>
        <fullName evidence="2">Uncharacterized protein</fullName>
    </submittedName>
</protein>
<keyword evidence="1" id="KW-1133">Transmembrane helix</keyword>
<keyword evidence="1" id="KW-0812">Transmembrane</keyword>
<dbReference type="EMBL" id="MN821368">
    <property type="protein sequence ID" value="QLG01064.1"/>
    <property type="molecule type" value="Genomic_DNA"/>
</dbReference>